<organism evidence="1 2">
    <name type="scientific">Leptomonas pyrrhocoris</name>
    <name type="common">Firebug parasite</name>
    <dbReference type="NCBI Taxonomy" id="157538"/>
    <lineage>
        <taxon>Eukaryota</taxon>
        <taxon>Discoba</taxon>
        <taxon>Euglenozoa</taxon>
        <taxon>Kinetoplastea</taxon>
        <taxon>Metakinetoplastina</taxon>
        <taxon>Trypanosomatida</taxon>
        <taxon>Trypanosomatidae</taxon>
        <taxon>Leishmaniinae</taxon>
        <taxon>Leptomonas</taxon>
    </lineage>
</organism>
<dbReference type="AlphaFoldDB" id="A0A0N0DUZ8"/>
<evidence type="ECO:0000313" key="1">
    <source>
        <dbReference type="EMBL" id="KPA79642.1"/>
    </source>
</evidence>
<dbReference type="GeneID" id="26905722"/>
<name>A0A0N0DUZ8_LEPPY</name>
<proteinExistence type="predicted"/>
<comment type="caution">
    <text evidence="1">The sequence shown here is derived from an EMBL/GenBank/DDBJ whole genome shotgun (WGS) entry which is preliminary data.</text>
</comment>
<sequence>MQPVQPRNHLPGLSQAEAVILSEKLYHISHEGFFFCSKQCITHFGEESIPYNPGEKACFDRCISKVRNGFYMAIDSKKDFEQKLRDGALPYQWMKDAASGNL</sequence>
<keyword evidence="2" id="KW-1185">Reference proteome</keyword>
<dbReference type="OMA" id="RRCITHY"/>
<accession>A0A0N0DUZ8</accession>
<protein>
    <submittedName>
        <fullName evidence="1">Uncharacterized protein</fullName>
    </submittedName>
</protein>
<reference evidence="1 2" key="1">
    <citation type="submission" date="2015-07" db="EMBL/GenBank/DDBJ databases">
        <title>High-quality genome of monoxenous trypanosomatid Leptomonas pyrrhocoris.</title>
        <authorList>
            <person name="Flegontov P."/>
            <person name="Butenko A."/>
            <person name="Firsov S."/>
            <person name="Vlcek C."/>
            <person name="Logacheva M.D."/>
            <person name="Field M."/>
            <person name="Filatov D."/>
            <person name="Flegontova O."/>
            <person name="Gerasimov E."/>
            <person name="Jackson A.P."/>
            <person name="Kelly S."/>
            <person name="Opperdoes F."/>
            <person name="O'Reilly A."/>
            <person name="Votypka J."/>
            <person name="Yurchenko V."/>
            <person name="Lukes J."/>
        </authorList>
    </citation>
    <scope>NUCLEOTIDE SEQUENCE [LARGE SCALE GENOMIC DNA]</scope>
    <source>
        <strain evidence="1">H10</strain>
    </source>
</reference>
<dbReference type="EMBL" id="LGTL01000010">
    <property type="protein sequence ID" value="KPA79642.1"/>
    <property type="molecule type" value="Genomic_DNA"/>
</dbReference>
<evidence type="ECO:0000313" key="2">
    <source>
        <dbReference type="Proteomes" id="UP000037923"/>
    </source>
</evidence>
<dbReference type="RefSeq" id="XP_015658081.1">
    <property type="nucleotide sequence ID" value="XM_015803439.1"/>
</dbReference>
<dbReference type="SUPFAM" id="SSF144122">
    <property type="entry name" value="Tim10-like"/>
    <property type="match status" value="1"/>
</dbReference>
<dbReference type="InterPro" id="IPR035427">
    <property type="entry name" value="Tim10-like_dom_sf"/>
</dbReference>
<dbReference type="OrthoDB" id="268856at2759"/>
<dbReference type="Proteomes" id="UP000037923">
    <property type="component" value="Unassembled WGS sequence"/>
</dbReference>
<gene>
    <name evidence="1" type="ORF">ABB37_05432</name>
</gene>
<dbReference type="VEuPathDB" id="TriTrypDB:LpyrH10_10_2010"/>